<feature type="transmembrane region" description="Helical" evidence="8">
    <location>
        <begin position="374"/>
        <end position="393"/>
    </location>
</feature>
<dbReference type="UniPathway" id="UPA00219"/>
<name>A0A1S2KXB6_9BACI</name>
<keyword evidence="5 8" id="KW-0573">Peptidoglycan synthesis</keyword>
<keyword evidence="6 8" id="KW-1133">Transmembrane helix</keyword>
<feature type="transmembrane region" description="Helical" evidence="8">
    <location>
        <begin position="150"/>
        <end position="172"/>
    </location>
</feature>
<dbReference type="PRINTS" id="PR01806">
    <property type="entry name" value="VIRFACTRMVIN"/>
</dbReference>
<dbReference type="AlphaFoldDB" id="A0A1S2KXB6"/>
<dbReference type="GO" id="GO:0015648">
    <property type="term" value="F:lipid-linked peptidoglycan transporter activity"/>
    <property type="evidence" value="ECO:0007669"/>
    <property type="project" value="UniProtKB-UniRule"/>
</dbReference>
<dbReference type="CDD" id="cd13123">
    <property type="entry name" value="MATE_MurJ_like"/>
    <property type="match status" value="1"/>
</dbReference>
<evidence type="ECO:0000256" key="7">
    <source>
        <dbReference type="ARBA" id="ARBA00023136"/>
    </source>
</evidence>
<evidence type="ECO:0000256" key="5">
    <source>
        <dbReference type="ARBA" id="ARBA00022984"/>
    </source>
</evidence>
<feature type="transmembrane region" description="Helical" evidence="8">
    <location>
        <begin position="83"/>
        <end position="102"/>
    </location>
</feature>
<feature type="transmembrane region" description="Helical" evidence="8">
    <location>
        <begin position="178"/>
        <end position="201"/>
    </location>
</feature>
<feature type="transmembrane region" description="Helical" evidence="8">
    <location>
        <begin position="399"/>
        <end position="419"/>
    </location>
</feature>
<evidence type="ECO:0000313" key="11">
    <source>
        <dbReference type="EMBL" id="QOY34906.1"/>
    </source>
</evidence>
<feature type="transmembrane region" description="Helical" evidence="8">
    <location>
        <begin position="302"/>
        <end position="321"/>
    </location>
</feature>
<feature type="transmembrane region" description="Helical" evidence="8">
    <location>
        <begin position="341"/>
        <end position="362"/>
    </location>
</feature>
<dbReference type="GO" id="GO:0071555">
    <property type="term" value="P:cell wall organization"/>
    <property type="evidence" value="ECO:0007669"/>
    <property type="project" value="UniProtKB-UniRule"/>
</dbReference>
<dbReference type="GO" id="GO:0009252">
    <property type="term" value="P:peptidoglycan biosynthetic process"/>
    <property type="evidence" value="ECO:0007669"/>
    <property type="project" value="UniProtKB-UniRule"/>
</dbReference>
<feature type="transmembrane region" description="Helical" evidence="8">
    <location>
        <begin position="38"/>
        <end position="62"/>
    </location>
</feature>
<reference evidence="10 12" key="1">
    <citation type="submission" date="2016-10" db="EMBL/GenBank/DDBJ databases">
        <title>Draft genome sequences of four alkaliphilic bacteria belonging to the Anaerobacillus genus.</title>
        <authorList>
            <person name="Bassil N.M."/>
            <person name="Lloyd J.R."/>
        </authorList>
    </citation>
    <scope>NUCLEOTIDE SEQUENCE [LARGE SCALE GENOMIC DNA]</scope>
    <source>
        <strain evidence="10 12">NB2006</strain>
    </source>
</reference>
<keyword evidence="8 9" id="KW-0813">Transport</keyword>
<organism evidence="10 12">
    <name type="scientific">Anaerobacillus isosaccharinicus</name>
    <dbReference type="NCBI Taxonomy" id="1532552"/>
    <lineage>
        <taxon>Bacteria</taxon>
        <taxon>Bacillati</taxon>
        <taxon>Bacillota</taxon>
        <taxon>Bacilli</taxon>
        <taxon>Bacillales</taxon>
        <taxon>Bacillaceae</taxon>
        <taxon>Anaerobacillus</taxon>
    </lineage>
</organism>
<evidence type="ECO:0000313" key="10">
    <source>
        <dbReference type="EMBL" id="OIJ04828.1"/>
    </source>
</evidence>
<keyword evidence="2 8" id="KW-1003">Cell membrane</keyword>
<evidence type="ECO:0000256" key="3">
    <source>
        <dbReference type="ARBA" id="ARBA00022692"/>
    </source>
</evidence>
<reference evidence="11" key="4">
    <citation type="submission" date="2020-10" db="EMBL/GenBank/DDBJ databases">
        <authorList>
            <person name="Bassil N.M."/>
            <person name="Lloyd J.R."/>
        </authorList>
    </citation>
    <scope>NUCLEOTIDE SEQUENCE</scope>
    <source>
        <strain evidence="11">NB2006</strain>
    </source>
</reference>
<keyword evidence="4 8" id="KW-0133">Cell shape</keyword>
<accession>A0A1S2KXB6</accession>
<reference evidence="11 12" key="3">
    <citation type="journal article" date="2019" name="Int. J. Syst. Evol. Microbiol.">
        <title>Anaerobacillus isosaccharinicus sp. nov., an alkaliphilic bacterium which degrades isosaccharinic acid.</title>
        <authorList>
            <person name="Bassil N.M."/>
            <person name="Lloyd J.R."/>
        </authorList>
    </citation>
    <scope>NUCLEOTIDE SEQUENCE [LARGE SCALE GENOMIC DNA]</scope>
    <source>
        <strain evidence="11 12">NB2006</strain>
    </source>
</reference>
<dbReference type="InterPro" id="IPR004268">
    <property type="entry name" value="MurJ"/>
</dbReference>
<feature type="transmembrane region" description="Helical" evidence="8">
    <location>
        <begin position="221"/>
        <end position="239"/>
    </location>
</feature>
<dbReference type="Pfam" id="PF03023">
    <property type="entry name" value="MurJ"/>
    <property type="match status" value="1"/>
</dbReference>
<evidence type="ECO:0000256" key="1">
    <source>
        <dbReference type="ARBA" id="ARBA00004651"/>
    </source>
</evidence>
<comment type="pathway">
    <text evidence="8">Cell wall biogenesis; peptidoglycan biosynthesis.</text>
</comment>
<dbReference type="GO" id="GO:0008360">
    <property type="term" value="P:regulation of cell shape"/>
    <property type="evidence" value="ECO:0007669"/>
    <property type="project" value="UniProtKB-UniRule"/>
</dbReference>
<feature type="transmembrane region" description="Helical" evidence="8">
    <location>
        <begin position="259"/>
        <end position="281"/>
    </location>
</feature>
<dbReference type="InterPro" id="IPR051050">
    <property type="entry name" value="Lipid_II_flippase_MurJ/MviN"/>
</dbReference>
<dbReference type="PANTHER" id="PTHR47019:SF1">
    <property type="entry name" value="LIPID II FLIPPASE MURJ"/>
    <property type="match status" value="1"/>
</dbReference>
<keyword evidence="8 9" id="KW-0961">Cell wall biogenesis/degradation</keyword>
<gene>
    <name evidence="8 11" type="primary">murJ</name>
    <name evidence="11" type="ORF">AWH56_019625</name>
    <name evidence="10" type="ORF">AWH56_22955</name>
</gene>
<dbReference type="OrthoDB" id="9804143at2"/>
<reference evidence="11 12" key="2">
    <citation type="journal article" date="2017" name="Genome Announc.">
        <title>Draft Genome Sequences of Four Alkaliphilic Bacteria Belonging to the Anaerobacillus Genus.</title>
        <authorList>
            <person name="Bassil N.M."/>
            <person name="Lloyd J.R."/>
        </authorList>
    </citation>
    <scope>NUCLEOTIDE SEQUENCE [LARGE SCALE GENOMIC DNA]</scope>
    <source>
        <strain evidence="11 12">NB2006</strain>
    </source>
</reference>
<comment type="function">
    <text evidence="8 9">Involved in peptidoglycan biosynthesis. Transports lipid-linked peptidoglycan precursors from the inner to the outer leaflet of the cytoplasmic membrane.</text>
</comment>
<keyword evidence="7 8" id="KW-0472">Membrane</keyword>
<proteinExistence type="inferred from homology"/>
<sequence>MKKTVIILMILTIISKILGFMRDVTLSFFYGASNISDVFLIALTIPTIFFAIIGQGIVTGYIPMCSLIKNKDGYEKATRYTNNTINIVMVTCTILIIIGLLFTEAIVKIIASGFEGSVLELAVVFTRITMVGIYFTALIYIFSSYLQIKGLFYVQGIMGLPLNIFFIAAIIISAKTNVYILAMGSLFAIASQLILIVIYAYKKNYRYQLILDFKDENIRKMVLLALPAIMGASITQINVMLDRTIASRISEGGISALNYASTLSSFILGIFVLSISTVIFPKISKMAVEKNLEGIKKSTSDAINVITLLVIPATIGYIIYAGPIVKLLFGRGAFDESAVLMTSYALIFYSIGIIGFGIREVLSKTFYSLQDVKTPMLNAGIAMILNIVLNIILSKFLGIGGLALATSISAIFCTILLMFSLRKKIGSFGMKGITKSFVKILMASIIMGIISKLLYIYFITTIGLTISLLLSICIAIIVYVLIISFMKIDVVDLFIDELKNKLKILKETNIPQSSKVRKKA</sequence>
<feature type="transmembrane region" description="Helical" evidence="8">
    <location>
        <begin position="122"/>
        <end position="143"/>
    </location>
</feature>
<evidence type="ECO:0000256" key="6">
    <source>
        <dbReference type="ARBA" id="ARBA00022989"/>
    </source>
</evidence>
<feature type="transmembrane region" description="Helical" evidence="8">
    <location>
        <begin position="440"/>
        <end position="458"/>
    </location>
</feature>
<protein>
    <recommendedName>
        <fullName evidence="8">Probable lipid II flippase MurJ</fullName>
    </recommendedName>
</protein>
<dbReference type="NCBIfam" id="TIGR01695">
    <property type="entry name" value="murJ_mviN"/>
    <property type="match status" value="1"/>
</dbReference>
<dbReference type="KEGG" id="aia:AWH56_019625"/>
<evidence type="ECO:0000256" key="9">
    <source>
        <dbReference type="PIRNR" id="PIRNR002869"/>
    </source>
</evidence>
<dbReference type="PANTHER" id="PTHR47019">
    <property type="entry name" value="LIPID II FLIPPASE MURJ"/>
    <property type="match status" value="1"/>
</dbReference>
<dbReference type="GO" id="GO:0034204">
    <property type="term" value="P:lipid translocation"/>
    <property type="evidence" value="ECO:0007669"/>
    <property type="project" value="TreeGrafter"/>
</dbReference>
<evidence type="ECO:0000256" key="4">
    <source>
        <dbReference type="ARBA" id="ARBA00022960"/>
    </source>
</evidence>
<dbReference type="RefSeq" id="WP_071319245.1">
    <property type="nucleotide sequence ID" value="NZ_CP063356.2"/>
</dbReference>
<dbReference type="PIRSF" id="PIRSF002869">
    <property type="entry name" value="MviN"/>
    <property type="match status" value="1"/>
</dbReference>
<evidence type="ECO:0000256" key="2">
    <source>
        <dbReference type="ARBA" id="ARBA00022475"/>
    </source>
</evidence>
<dbReference type="EMBL" id="LQXD01000197">
    <property type="protein sequence ID" value="OIJ04828.1"/>
    <property type="molecule type" value="Genomic_DNA"/>
</dbReference>
<keyword evidence="3 8" id="KW-0812">Transmembrane</keyword>
<evidence type="ECO:0000256" key="8">
    <source>
        <dbReference type="HAMAP-Rule" id="MF_02078"/>
    </source>
</evidence>
<evidence type="ECO:0000313" key="12">
    <source>
        <dbReference type="Proteomes" id="UP000180175"/>
    </source>
</evidence>
<keyword evidence="12" id="KW-1185">Reference proteome</keyword>
<dbReference type="EMBL" id="CP063356">
    <property type="protein sequence ID" value="QOY34906.1"/>
    <property type="molecule type" value="Genomic_DNA"/>
</dbReference>
<dbReference type="GO" id="GO:0005886">
    <property type="term" value="C:plasma membrane"/>
    <property type="evidence" value="ECO:0007669"/>
    <property type="project" value="UniProtKB-SubCell"/>
</dbReference>
<comment type="similarity">
    <text evidence="8 9">Belongs to the MurJ/MviN family.</text>
</comment>
<feature type="transmembrane region" description="Helical" evidence="8">
    <location>
        <begin position="464"/>
        <end position="485"/>
    </location>
</feature>
<dbReference type="Proteomes" id="UP000180175">
    <property type="component" value="Chromosome"/>
</dbReference>
<dbReference type="HAMAP" id="MF_02078">
    <property type="entry name" value="MurJ_MviN"/>
    <property type="match status" value="1"/>
</dbReference>
<comment type="subcellular location">
    <subcellularLocation>
        <location evidence="1 8">Cell membrane</location>
        <topology evidence="1 8">Multi-pass membrane protein</topology>
    </subcellularLocation>
</comment>